<feature type="domain" description="DUF3071" evidence="2">
    <location>
        <begin position="1"/>
        <end position="168"/>
    </location>
</feature>
<feature type="compositionally biased region" description="Basic and acidic residues" evidence="1">
    <location>
        <begin position="288"/>
        <end position="297"/>
    </location>
</feature>
<dbReference type="InterPro" id="IPR047682">
    <property type="entry name" value="SepH-like"/>
</dbReference>
<feature type="region of interest" description="Disordered" evidence="1">
    <location>
        <begin position="188"/>
        <end position="223"/>
    </location>
</feature>
<dbReference type="EMBL" id="JACBZI010000001">
    <property type="protein sequence ID" value="NYI10041.1"/>
    <property type="molecule type" value="Genomic_DNA"/>
</dbReference>
<dbReference type="Pfam" id="PF11268">
    <property type="entry name" value="DUF3071"/>
    <property type="match status" value="1"/>
</dbReference>
<evidence type="ECO:0000313" key="3">
    <source>
        <dbReference type="EMBL" id="NYI10041.1"/>
    </source>
</evidence>
<feature type="compositionally biased region" description="Low complexity" evidence="1">
    <location>
        <begin position="266"/>
        <end position="287"/>
    </location>
</feature>
<dbReference type="Proteomes" id="UP000537326">
    <property type="component" value="Unassembled WGS sequence"/>
</dbReference>
<keyword evidence="4" id="KW-1185">Reference proteome</keyword>
<evidence type="ECO:0000313" key="4">
    <source>
        <dbReference type="Proteomes" id="UP000537326"/>
    </source>
</evidence>
<gene>
    <name evidence="3" type="ORF">BKA05_001556</name>
</gene>
<feature type="region of interest" description="Disordered" evidence="1">
    <location>
        <begin position="243"/>
        <end position="322"/>
    </location>
</feature>
<organism evidence="3 4">
    <name type="scientific">Nocardioides marinus</name>
    <dbReference type="NCBI Taxonomy" id="374514"/>
    <lineage>
        <taxon>Bacteria</taxon>
        <taxon>Bacillati</taxon>
        <taxon>Actinomycetota</taxon>
        <taxon>Actinomycetes</taxon>
        <taxon>Propionibacteriales</taxon>
        <taxon>Nocardioidaceae</taxon>
        <taxon>Nocardioides</taxon>
    </lineage>
</organism>
<proteinExistence type="predicted"/>
<evidence type="ECO:0000256" key="1">
    <source>
        <dbReference type="SAM" id="MobiDB-lite"/>
    </source>
</evidence>
<protein>
    <recommendedName>
        <fullName evidence="2">DUF3071 domain-containing protein</fullName>
    </recommendedName>
</protein>
<evidence type="ECO:0000259" key="2">
    <source>
        <dbReference type="Pfam" id="PF11268"/>
    </source>
</evidence>
<dbReference type="AlphaFoldDB" id="A0A7Y9YD68"/>
<dbReference type="NCBIfam" id="NF040712">
    <property type="entry name" value="SepH"/>
    <property type="match status" value="1"/>
</dbReference>
<accession>A0A7Y9YD68</accession>
<comment type="caution">
    <text evidence="3">The sequence shown here is derived from an EMBL/GenBank/DDBJ whole genome shotgun (WGS) entry which is preliminary data.</text>
</comment>
<sequence>MVHLTLAGTSEDGKRLLLVSDAGEEYTLDVDARLRSALRGETSRLGQLEITMESVLRPRDIQARIRAGETPEAVAEAAQTSVEKIMPFAGPVLAEREHVAQRAQRSSVRRRNGDGARILGEAVESHLRSINVGADTVAWDAWRREDGRWVLTADFATQARSGTGTYTYDMPGNYVVAEDDDARWLIGDRSATPAAPPAPDDLEQVRRRRAAAVDEPDQLPLGDDAIHLVAPETVPDLHDEAPAERVRADAEPGQPEPAPDRRSEGAPAARETTEPPAATPAQQAEAAQPEHLDEPAARKPTRKRGRASVPSWDEIMFGGSKE</sequence>
<reference evidence="3 4" key="1">
    <citation type="submission" date="2020-07" db="EMBL/GenBank/DDBJ databases">
        <title>Sequencing the genomes of 1000 actinobacteria strains.</title>
        <authorList>
            <person name="Klenk H.-P."/>
        </authorList>
    </citation>
    <scope>NUCLEOTIDE SEQUENCE [LARGE SCALE GENOMIC DNA]</scope>
    <source>
        <strain evidence="3 4">DSM 18248</strain>
    </source>
</reference>
<name>A0A7Y9YD68_9ACTN</name>
<dbReference type="InterPro" id="IPR021421">
    <property type="entry name" value="DUF3071"/>
</dbReference>